<feature type="non-terminal residue" evidence="1">
    <location>
        <position position="1"/>
    </location>
</feature>
<name>A0A9P5P7E9_9AGAR</name>
<reference evidence="1" key="1">
    <citation type="submission" date="2020-11" db="EMBL/GenBank/DDBJ databases">
        <authorList>
            <consortium name="DOE Joint Genome Institute"/>
            <person name="Ahrendt S."/>
            <person name="Riley R."/>
            <person name="Andreopoulos W."/>
            <person name="Labutti K."/>
            <person name="Pangilinan J."/>
            <person name="Ruiz-Duenas F.J."/>
            <person name="Barrasa J.M."/>
            <person name="Sanchez-Garcia M."/>
            <person name="Camarero S."/>
            <person name="Miyauchi S."/>
            <person name="Serrano A."/>
            <person name="Linde D."/>
            <person name="Babiker R."/>
            <person name="Drula E."/>
            <person name="Ayuso-Fernandez I."/>
            <person name="Pacheco R."/>
            <person name="Padilla G."/>
            <person name="Ferreira P."/>
            <person name="Barriuso J."/>
            <person name="Kellner H."/>
            <person name="Castanera R."/>
            <person name="Alfaro M."/>
            <person name="Ramirez L."/>
            <person name="Pisabarro A.G."/>
            <person name="Kuo A."/>
            <person name="Tritt A."/>
            <person name="Lipzen A."/>
            <person name="He G."/>
            <person name="Yan M."/>
            <person name="Ng V."/>
            <person name="Cullen D."/>
            <person name="Martin F."/>
            <person name="Rosso M.-N."/>
            <person name="Henrissat B."/>
            <person name="Hibbett D."/>
            <person name="Martinez A.T."/>
            <person name="Grigoriev I.V."/>
        </authorList>
    </citation>
    <scope>NUCLEOTIDE SEQUENCE</scope>
    <source>
        <strain evidence="1">AH 40177</strain>
    </source>
</reference>
<sequence>CDEVDLDLEPRPEGTQICSFNTAMKMRAALTYGFSRNLSIGKSPWTKIHEGRWKGNACISEHVRRYMCGLSRRKAAAGESPVSSTALTLQMLLAMWK</sequence>
<feature type="non-terminal residue" evidence="1">
    <location>
        <position position="97"/>
    </location>
</feature>
<evidence type="ECO:0000313" key="2">
    <source>
        <dbReference type="Proteomes" id="UP000772434"/>
    </source>
</evidence>
<keyword evidence="2" id="KW-1185">Reference proteome</keyword>
<proteinExistence type="predicted"/>
<dbReference type="Proteomes" id="UP000772434">
    <property type="component" value="Unassembled WGS sequence"/>
</dbReference>
<accession>A0A9P5P7E9</accession>
<dbReference type="EMBL" id="JADNRY010000570">
    <property type="protein sequence ID" value="KAF9039562.1"/>
    <property type="molecule type" value="Genomic_DNA"/>
</dbReference>
<comment type="caution">
    <text evidence="1">The sequence shown here is derived from an EMBL/GenBank/DDBJ whole genome shotgun (WGS) entry which is preliminary data.</text>
</comment>
<dbReference type="AlphaFoldDB" id="A0A9P5P7E9"/>
<organism evidence="1 2">
    <name type="scientific">Rhodocollybia butyracea</name>
    <dbReference type="NCBI Taxonomy" id="206335"/>
    <lineage>
        <taxon>Eukaryota</taxon>
        <taxon>Fungi</taxon>
        <taxon>Dikarya</taxon>
        <taxon>Basidiomycota</taxon>
        <taxon>Agaricomycotina</taxon>
        <taxon>Agaricomycetes</taxon>
        <taxon>Agaricomycetidae</taxon>
        <taxon>Agaricales</taxon>
        <taxon>Marasmiineae</taxon>
        <taxon>Omphalotaceae</taxon>
        <taxon>Rhodocollybia</taxon>
    </lineage>
</organism>
<protein>
    <submittedName>
        <fullName evidence="1">Uncharacterized protein</fullName>
    </submittedName>
</protein>
<evidence type="ECO:0000313" key="1">
    <source>
        <dbReference type="EMBL" id="KAF9039562.1"/>
    </source>
</evidence>
<gene>
    <name evidence="1" type="ORF">BDP27DRAFT_1176979</name>
</gene>
<dbReference type="OrthoDB" id="3163890at2759"/>